<accession>A0A0N1KQQ4</accession>
<dbReference type="Proteomes" id="UP000037953">
    <property type="component" value="Unassembled WGS sequence"/>
</dbReference>
<sequence>MSYEGVSTNFYFGGTSTGIGDPNGIYINVPTVELQARGNSNTWNKGMNLDINSFLMSSLFTGALGRATYI</sequence>
<gene>
    <name evidence="1" type="ORF">AOB46_22465</name>
</gene>
<evidence type="ECO:0000313" key="2">
    <source>
        <dbReference type="Proteomes" id="UP000037953"/>
    </source>
</evidence>
<reference evidence="2" key="2">
    <citation type="submission" date="2015-09" db="EMBL/GenBank/DDBJ databases">
        <title>Draft genome sequence of a multidrug-resistant Chryseobacterium indologenes isolate from Malaysia.</title>
        <authorList>
            <person name="Yu C.Y."/>
            <person name="Ang G.Y."/>
            <person name="Chan K.-G."/>
        </authorList>
    </citation>
    <scope>NUCLEOTIDE SEQUENCE [LARGE SCALE GENOMIC DNA]</scope>
    <source>
        <strain evidence="2">CI_885</strain>
    </source>
</reference>
<evidence type="ECO:0000313" key="1">
    <source>
        <dbReference type="EMBL" id="KPE48979.1"/>
    </source>
</evidence>
<name>A0A0N1KQQ4_CHRID</name>
<comment type="caution">
    <text evidence="1">The sequence shown here is derived from an EMBL/GenBank/DDBJ whole genome shotgun (WGS) entry which is preliminary data.</text>
</comment>
<protein>
    <submittedName>
        <fullName evidence="1">Uncharacterized protein</fullName>
    </submittedName>
</protein>
<reference evidence="1 2" key="1">
    <citation type="journal article" date="2015" name="Genom Data">
        <title>Draft genome sequence of a multidrug-resistant Chryseobacterium indologenes isolate from Malaysia.</title>
        <authorList>
            <person name="Yu C.Y."/>
            <person name="Ang G.Y."/>
            <person name="Cheng H.J."/>
            <person name="Cheong Y.M."/>
            <person name="Yin W.F."/>
            <person name="Chan K.G."/>
        </authorList>
    </citation>
    <scope>NUCLEOTIDE SEQUENCE [LARGE SCALE GENOMIC DNA]</scope>
    <source>
        <strain evidence="1 2">CI_885</strain>
    </source>
</reference>
<organism evidence="1 2">
    <name type="scientific">Chryseobacterium indologenes</name>
    <name type="common">Flavobacterium indologenes</name>
    <dbReference type="NCBI Taxonomy" id="253"/>
    <lineage>
        <taxon>Bacteria</taxon>
        <taxon>Pseudomonadati</taxon>
        <taxon>Bacteroidota</taxon>
        <taxon>Flavobacteriia</taxon>
        <taxon>Flavobacteriales</taxon>
        <taxon>Weeksellaceae</taxon>
        <taxon>Chryseobacterium group</taxon>
        <taxon>Chryseobacterium</taxon>
    </lineage>
</organism>
<proteinExistence type="predicted"/>
<dbReference type="PATRIC" id="fig|253.9.peg.3246"/>
<dbReference type="EMBL" id="LJOD01000038">
    <property type="protein sequence ID" value="KPE48979.1"/>
    <property type="molecule type" value="Genomic_DNA"/>
</dbReference>
<dbReference type="AlphaFoldDB" id="A0A0N1KQQ4"/>